<sequence>MTLADVLKPSVQLLIHAESKGSQLGAAVGLAVALPGVSLFPNQFNSADAPPLVAVARVCGVTAAVGATAAAALCISRLLRLSKEDIKQRAQKLTSSETHHRDMAVSAAGAAAGLALMAVRVSKLAQAQDESAWTTLTSKECVWDCYCFGIMGSALGMAIYKGSQFAANKLYCTNNDGAEGSCARDATATAEMQQVSDNVDNAVNEMTAQDEQVDKQQ</sequence>
<dbReference type="EMBL" id="NBIV01000005">
    <property type="protein sequence ID" value="PXF49449.1"/>
    <property type="molecule type" value="Genomic_DNA"/>
</dbReference>
<dbReference type="Pfam" id="PF08560">
    <property type="entry name" value="DUF1757"/>
    <property type="match status" value="1"/>
</dbReference>
<name>A0A2V3J4X8_9FLOR</name>
<accession>A0A2V3J4X8</accession>
<evidence type="ECO:0000313" key="2">
    <source>
        <dbReference type="Proteomes" id="UP000247409"/>
    </source>
</evidence>
<evidence type="ECO:0000313" key="1">
    <source>
        <dbReference type="EMBL" id="PXF49449.1"/>
    </source>
</evidence>
<dbReference type="AlphaFoldDB" id="A0A2V3J4X8"/>
<organism evidence="1 2">
    <name type="scientific">Gracilariopsis chorda</name>
    <dbReference type="NCBI Taxonomy" id="448386"/>
    <lineage>
        <taxon>Eukaryota</taxon>
        <taxon>Rhodophyta</taxon>
        <taxon>Florideophyceae</taxon>
        <taxon>Rhodymeniophycidae</taxon>
        <taxon>Gracilariales</taxon>
        <taxon>Gracilariaceae</taxon>
        <taxon>Gracilariopsis</taxon>
    </lineage>
</organism>
<reference evidence="1 2" key="1">
    <citation type="journal article" date="2018" name="Mol. Biol. Evol.">
        <title>Analysis of the draft genome of the red seaweed Gracilariopsis chorda provides insights into genome size evolution in Rhodophyta.</title>
        <authorList>
            <person name="Lee J."/>
            <person name="Yang E.C."/>
            <person name="Graf L."/>
            <person name="Yang J.H."/>
            <person name="Qiu H."/>
            <person name="Zel Zion U."/>
            <person name="Chan C.X."/>
            <person name="Stephens T.G."/>
            <person name="Weber A.P.M."/>
            <person name="Boo G.H."/>
            <person name="Boo S.M."/>
            <person name="Kim K.M."/>
            <person name="Shin Y."/>
            <person name="Jung M."/>
            <person name="Lee S.J."/>
            <person name="Yim H.S."/>
            <person name="Lee J.H."/>
            <person name="Bhattacharya D."/>
            <person name="Yoon H.S."/>
        </authorList>
    </citation>
    <scope>NUCLEOTIDE SEQUENCE [LARGE SCALE GENOMIC DNA]</scope>
    <source>
        <strain evidence="1 2">SKKU-2015</strain>
        <tissue evidence="1">Whole body</tissue>
    </source>
</reference>
<dbReference type="Proteomes" id="UP000247409">
    <property type="component" value="Unassembled WGS sequence"/>
</dbReference>
<keyword evidence="2" id="KW-1185">Reference proteome</keyword>
<dbReference type="InterPro" id="IPR013869">
    <property type="entry name" value="DUF1757"/>
</dbReference>
<proteinExistence type="predicted"/>
<protein>
    <submittedName>
        <fullName evidence="1">Uncharacterized protein</fullName>
    </submittedName>
</protein>
<gene>
    <name evidence="1" type="ORF">BWQ96_00765</name>
</gene>
<comment type="caution">
    <text evidence="1">The sequence shown here is derived from an EMBL/GenBank/DDBJ whole genome shotgun (WGS) entry which is preliminary data.</text>
</comment>